<evidence type="ECO:0000256" key="3">
    <source>
        <dbReference type="ARBA" id="ARBA00033164"/>
    </source>
</evidence>
<protein>
    <recommendedName>
        <fullName evidence="2">RNA pseudouridylate synthase</fullName>
    </recommendedName>
    <alternativeName>
        <fullName evidence="3">RNA-uridine isomerase</fullName>
    </alternativeName>
</protein>
<dbReference type="Pfam" id="PF00849">
    <property type="entry name" value="PseudoU_synth_2"/>
    <property type="match status" value="1"/>
</dbReference>
<sequence length="327" mass="35096">MGRAARRRARRAAPPLPQRDGLDPVRWKVGPTDGADASHALDALAARFPALLDPAATALASRFDAGDVVGADGRAWSASDPVGPGDELWFHRELRDENVDGPDPRILLHDDHLLVVDKPHDMATMPRGAHVLASALVCLRRATGIETLAPLHRLDRRTAGVLAFGVVPAERAAYQGLFARGEVRKTYLARVEASGTVQIPRGAGERFTMRDRLEKTHGQLQTRVVPGEPNALTEGEVLRAADAEVGPAVGGAGARGESLVLRLHPRTGRTHQLRAQLAHRGAPIAGDDLYPHAVPATEPLALLSQELAFTDPVTGRDRAVRSEQELP</sequence>
<gene>
    <name evidence="6" type="ORF">M4486_18925</name>
</gene>
<dbReference type="Proteomes" id="UP001055868">
    <property type="component" value="Chromosome"/>
</dbReference>
<evidence type="ECO:0000259" key="5">
    <source>
        <dbReference type="Pfam" id="PF00849"/>
    </source>
</evidence>
<feature type="domain" description="Pseudouridine synthase RsuA/RluA-like" evidence="5">
    <location>
        <begin position="112"/>
        <end position="279"/>
    </location>
</feature>
<proteinExistence type="predicted"/>
<dbReference type="RefSeq" id="WP_249478867.1">
    <property type="nucleotide sequence ID" value="NZ_CP097218.1"/>
</dbReference>
<comment type="catalytic activity">
    <reaction evidence="1">
        <text>a uridine in RNA = a pseudouridine in RNA</text>
        <dbReference type="Rhea" id="RHEA:48348"/>
        <dbReference type="Rhea" id="RHEA-COMP:12068"/>
        <dbReference type="Rhea" id="RHEA-COMP:12069"/>
        <dbReference type="ChEBI" id="CHEBI:65314"/>
        <dbReference type="ChEBI" id="CHEBI:65315"/>
    </reaction>
</comment>
<dbReference type="InterPro" id="IPR006145">
    <property type="entry name" value="PsdUridine_synth_RsuA/RluA"/>
</dbReference>
<dbReference type="SUPFAM" id="SSF55120">
    <property type="entry name" value="Pseudouridine synthase"/>
    <property type="match status" value="1"/>
</dbReference>
<accession>A0ABY4N540</accession>
<keyword evidence="7" id="KW-1185">Reference proteome</keyword>
<evidence type="ECO:0000256" key="1">
    <source>
        <dbReference type="ARBA" id="ARBA00000073"/>
    </source>
</evidence>
<evidence type="ECO:0000313" key="7">
    <source>
        <dbReference type="Proteomes" id="UP001055868"/>
    </source>
</evidence>
<dbReference type="PANTHER" id="PTHR21600">
    <property type="entry name" value="MITOCHONDRIAL RNA PSEUDOURIDINE SYNTHASE"/>
    <property type="match status" value="1"/>
</dbReference>
<dbReference type="InterPro" id="IPR050188">
    <property type="entry name" value="RluA_PseudoU_synthase"/>
</dbReference>
<evidence type="ECO:0000256" key="2">
    <source>
        <dbReference type="ARBA" id="ARBA00031870"/>
    </source>
</evidence>
<evidence type="ECO:0000256" key="4">
    <source>
        <dbReference type="SAM" id="MobiDB-lite"/>
    </source>
</evidence>
<dbReference type="Gene3D" id="3.30.2350.10">
    <property type="entry name" value="Pseudouridine synthase"/>
    <property type="match status" value="1"/>
</dbReference>
<dbReference type="InterPro" id="IPR020103">
    <property type="entry name" value="PsdUridine_synth_cat_dom_sf"/>
</dbReference>
<evidence type="ECO:0000313" key="6">
    <source>
        <dbReference type="EMBL" id="UQN29676.1"/>
    </source>
</evidence>
<dbReference type="EMBL" id="CP097218">
    <property type="protein sequence ID" value="UQN29676.1"/>
    <property type="molecule type" value="Genomic_DNA"/>
</dbReference>
<dbReference type="PANTHER" id="PTHR21600:SF84">
    <property type="entry name" value="PSEUDOURIDINE SYNTHASE RSUA_RLUA-LIKE DOMAIN-CONTAINING PROTEIN"/>
    <property type="match status" value="1"/>
</dbReference>
<organism evidence="6 7">
    <name type="scientific">Brachybacterium kimchii</name>
    <dbReference type="NCBI Taxonomy" id="2942909"/>
    <lineage>
        <taxon>Bacteria</taxon>
        <taxon>Bacillati</taxon>
        <taxon>Actinomycetota</taxon>
        <taxon>Actinomycetes</taxon>
        <taxon>Micrococcales</taxon>
        <taxon>Dermabacteraceae</taxon>
        <taxon>Brachybacterium</taxon>
    </lineage>
</organism>
<reference evidence="6" key="1">
    <citation type="submission" date="2022-05" db="EMBL/GenBank/DDBJ databases">
        <title>Genomic analysis of Brachybacterium sp. CBA3104.</title>
        <authorList>
            <person name="Roh S.W."/>
            <person name="Kim Y.B."/>
            <person name="Kim Y."/>
        </authorList>
    </citation>
    <scope>NUCLEOTIDE SEQUENCE</scope>
    <source>
        <strain evidence="6">CBA3104</strain>
    </source>
</reference>
<name>A0ABY4N540_9MICO</name>
<feature type="region of interest" description="Disordered" evidence="4">
    <location>
        <begin position="1"/>
        <end position="26"/>
    </location>
</feature>
<feature type="compositionally biased region" description="Basic residues" evidence="4">
    <location>
        <begin position="1"/>
        <end position="11"/>
    </location>
</feature>